<evidence type="ECO:0000256" key="2">
    <source>
        <dbReference type="ARBA" id="ARBA00023110"/>
    </source>
</evidence>
<keyword evidence="2" id="KW-0697">Rotamase</keyword>
<feature type="compositionally biased region" description="Polar residues" evidence="4">
    <location>
        <begin position="29"/>
        <end position="41"/>
    </location>
</feature>
<sequence>MIRMTSALLTASVSAFALAATACADASTDTGGANAASTTQEADGGRYARDGIPEGPDAARQIIANAPEAAWRTVDADRLLVIATRNGDIWVELAPEFAPNHVARIRELVEEGFYDGKVWHRVIEGFMAQGGGASDNPGLATDKPPLQAEFLIGRGLDSDIRISELQDRVINPREASTRARAGFWNGFPASTMPIAQAGIRADGQVESWLLHCRGAVAAARTSDPNSARSQFYITTGNPAHLEAVYTVWGRVRAGQEAVDAIRVGTMGETMGFRPDFIMSMRMASELPESERLTIEVFDTGTPDFAVYLEALQAANNGRLPDVCDIEIPVRITE</sequence>
<evidence type="ECO:0000256" key="3">
    <source>
        <dbReference type="ARBA" id="ARBA00023235"/>
    </source>
</evidence>
<feature type="chain" id="PRO_5047281409" description="peptidylprolyl isomerase" evidence="5">
    <location>
        <begin position="20"/>
        <end position="333"/>
    </location>
</feature>
<dbReference type="PROSITE" id="PS51257">
    <property type="entry name" value="PROKAR_LIPOPROTEIN"/>
    <property type="match status" value="1"/>
</dbReference>
<evidence type="ECO:0000256" key="4">
    <source>
        <dbReference type="SAM" id="MobiDB-lite"/>
    </source>
</evidence>
<dbReference type="Proteomes" id="UP000648722">
    <property type="component" value="Unassembled WGS sequence"/>
</dbReference>
<gene>
    <name evidence="7" type="ORF">GCM10007420_16620</name>
</gene>
<dbReference type="RefSeq" id="WP_188452118.1">
    <property type="nucleotide sequence ID" value="NZ_BMFS01000007.1"/>
</dbReference>
<dbReference type="PANTHER" id="PTHR45625:SF4">
    <property type="entry name" value="PEPTIDYLPROLYL ISOMERASE DOMAIN AND WD REPEAT-CONTAINING PROTEIN 1"/>
    <property type="match status" value="1"/>
</dbReference>
<organism evidence="7 8">
    <name type="scientific">Glycocaulis albus</name>
    <dbReference type="NCBI Taxonomy" id="1382801"/>
    <lineage>
        <taxon>Bacteria</taxon>
        <taxon>Pseudomonadati</taxon>
        <taxon>Pseudomonadota</taxon>
        <taxon>Alphaproteobacteria</taxon>
        <taxon>Maricaulales</taxon>
        <taxon>Maricaulaceae</taxon>
        <taxon>Glycocaulis</taxon>
    </lineage>
</organism>
<evidence type="ECO:0000259" key="6">
    <source>
        <dbReference type="PROSITE" id="PS50072"/>
    </source>
</evidence>
<dbReference type="GO" id="GO:0016853">
    <property type="term" value="F:isomerase activity"/>
    <property type="evidence" value="ECO:0007669"/>
    <property type="project" value="UniProtKB-KW"/>
</dbReference>
<feature type="signal peptide" evidence="5">
    <location>
        <begin position="1"/>
        <end position="19"/>
    </location>
</feature>
<dbReference type="InterPro" id="IPR044666">
    <property type="entry name" value="Cyclophilin_A-like"/>
</dbReference>
<evidence type="ECO:0000256" key="5">
    <source>
        <dbReference type="SAM" id="SignalP"/>
    </source>
</evidence>
<keyword evidence="8" id="KW-1185">Reference proteome</keyword>
<dbReference type="Pfam" id="PF00160">
    <property type="entry name" value="Pro_isomerase"/>
    <property type="match status" value="1"/>
</dbReference>
<dbReference type="Gene3D" id="2.40.100.10">
    <property type="entry name" value="Cyclophilin-like"/>
    <property type="match status" value="1"/>
</dbReference>
<dbReference type="InterPro" id="IPR029000">
    <property type="entry name" value="Cyclophilin-like_dom_sf"/>
</dbReference>
<evidence type="ECO:0000313" key="7">
    <source>
        <dbReference type="EMBL" id="GGH01255.1"/>
    </source>
</evidence>
<dbReference type="PANTHER" id="PTHR45625">
    <property type="entry name" value="PEPTIDYL-PROLYL CIS-TRANS ISOMERASE-RELATED"/>
    <property type="match status" value="1"/>
</dbReference>
<dbReference type="SUPFAM" id="SSF50891">
    <property type="entry name" value="Cyclophilin-like"/>
    <property type="match status" value="1"/>
</dbReference>
<dbReference type="PROSITE" id="PS50072">
    <property type="entry name" value="CSA_PPIASE_2"/>
    <property type="match status" value="1"/>
</dbReference>
<accession>A0ABQ1XRC3</accession>
<keyword evidence="5" id="KW-0732">Signal</keyword>
<reference evidence="8" key="1">
    <citation type="journal article" date="2019" name="Int. J. Syst. Evol. Microbiol.">
        <title>The Global Catalogue of Microorganisms (GCM) 10K type strain sequencing project: providing services to taxonomists for standard genome sequencing and annotation.</title>
        <authorList>
            <consortium name="The Broad Institute Genomics Platform"/>
            <consortium name="The Broad Institute Genome Sequencing Center for Infectious Disease"/>
            <person name="Wu L."/>
            <person name="Ma J."/>
        </authorList>
    </citation>
    <scope>NUCLEOTIDE SEQUENCE [LARGE SCALE GENOMIC DNA]</scope>
    <source>
        <strain evidence="8">CGMCC 1.12766</strain>
    </source>
</reference>
<feature type="domain" description="PPIase cyclophilin-type" evidence="6">
    <location>
        <begin position="87"/>
        <end position="274"/>
    </location>
</feature>
<proteinExistence type="predicted"/>
<dbReference type="CDD" id="cd00317">
    <property type="entry name" value="cyclophilin"/>
    <property type="match status" value="1"/>
</dbReference>
<name>A0ABQ1XRC3_9PROT</name>
<comment type="caution">
    <text evidence="7">The sequence shown here is derived from an EMBL/GenBank/DDBJ whole genome shotgun (WGS) entry which is preliminary data.</text>
</comment>
<evidence type="ECO:0000313" key="8">
    <source>
        <dbReference type="Proteomes" id="UP000648722"/>
    </source>
</evidence>
<dbReference type="EMBL" id="BMFS01000007">
    <property type="protein sequence ID" value="GGH01255.1"/>
    <property type="molecule type" value="Genomic_DNA"/>
</dbReference>
<feature type="region of interest" description="Disordered" evidence="4">
    <location>
        <begin position="27"/>
        <end position="51"/>
    </location>
</feature>
<evidence type="ECO:0000256" key="1">
    <source>
        <dbReference type="ARBA" id="ARBA00013194"/>
    </source>
</evidence>
<protein>
    <recommendedName>
        <fullName evidence="1">peptidylprolyl isomerase</fullName>
        <ecNumber evidence="1">5.2.1.8</ecNumber>
    </recommendedName>
</protein>
<dbReference type="EC" id="5.2.1.8" evidence="1"/>
<dbReference type="InterPro" id="IPR002130">
    <property type="entry name" value="Cyclophilin-type_PPIase_dom"/>
</dbReference>
<keyword evidence="3 7" id="KW-0413">Isomerase</keyword>